<comment type="subcellular location">
    <subcellularLocation>
        <location evidence="1">Cell membrane</location>
        <topology evidence="1">Multi-pass membrane protein</topology>
    </subcellularLocation>
</comment>
<evidence type="ECO:0000256" key="2">
    <source>
        <dbReference type="ARBA" id="ARBA00022475"/>
    </source>
</evidence>
<keyword evidence="7 8" id="KW-0472">Membrane</keyword>
<evidence type="ECO:0000256" key="3">
    <source>
        <dbReference type="ARBA" id="ARBA00022676"/>
    </source>
</evidence>
<evidence type="ECO:0008006" key="11">
    <source>
        <dbReference type="Google" id="ProtNLM"/>
    </source>
</evidence>
<evidence type="ECO:0000313" key="9">
    <source>
        <dbReference type="EMBL" id="MBK1813932.1"/>
    </source>
</evidence>
<keyword evidence="10" id="KW-1185">Reference proteome</keyword>
<evidence type="ECO:0000256" key="1">
    <source>
        <dbReference type="ARBA" id="ARBA00004651"/>
    </source>
</evidence>
<keyword evidence="3" id="KW-0328">Glycosyltransferase</keyword>
<dbReference type="InterPro" id="IPR050297">
    <property type="entry name" value="LipidA_mod_glycosyltrf_83"/>
</dbReference>
<comment type="caution">
    <text evidence="9">The sequence shown here is derived from an EMBL/GenBank/DDBJ whole genome shotgun (WGS) entry which is preliminary data.</text>
</comment>
<gene>
    <name evidence="9" type="ORF">JHL18_25320</name>
</gene>
<dbReference type="Proteomes" id="UP000596739">
    <property type="component" value="Unassembled WGS sequence"/>
</dbReference>
<evidence type="ECO:0000256" key="5">
    <source>
        <dbReference type="ARBA" id="ARBA00022692"/>
    </source>
</evidence>
<evidence type="ECO:0000256" key="4">
    <source>
        <dbReference type="ARBA" id="ARBA00022679"/>
    </source>
</evidence>
<keyword evidence="6 8" id="KW-1133">Transmembrane helix</keyword>
<evidence type="ECO:0000313" key="10">
    <source>
        <dbReference type="Proteomes" id="UP000596739"/>
    </source>
</evidence>
<accession>A0ABS1EX44</accession>
<keyword evidence="5 8" id="KW-0812">Transmembrane</keyword>
<sequence>MEGNSGRISNNENKLKQLLYKYYYVLIIVILAITVFNLTYKLGTEPIKDWDEARHGANAYEMIKNSNYILNTFNYENDYYNLKPPLSYWGIILGFKIFGYNLIGFRAMSVLSAFLTIIVIEIF</sequence>
<dbReference type="RefSeq" id="WP_200274550.1">
    <property type="nucleotide sequence ID" value="NZ_JAENHN010000071.1"/>
</dbReference>
<evidence type="ECO:0000256" key="8">
    <source>
        <dbReference type="SAM" id="Phobius"/>
    </source>
</evidence>
<protein>
    <recommendedName>
        <fullName evidence="11">Glycosyltransferase RgtA/B/C/D-like domain-containing protein</fullName>
    </recommendedName>
</protein>
<evidence type="ECO:0000256" key="6">
    <source>
        <dbReference type="ARBA" id="ARBA00022989"/>
    </source>
</evidence>
<keyword evidence="4" id="KW-0808">Transferase</keyword>
<keyword evidence="2" id="KW-1003">Cell membrane</keyword>
<dbReference type="PANTHER" id="PTHR33908">
    <property type="entry name" value="MANNOSYLTRANSFERASE YKCB-RELATED"/>
    <property type="match status" value="1"/>
</dbReference>
<evidence type="ECO:0000256" key="7">
    <source>
        <dbReference type="ARBA" id="ARBA00023136"/>
    </source>
</evidence>
<dbReference type="EMBL" id="JAENHN010000071">
    <property type="protein sequence ID" value="MBK1813932.1"/>
    <property type="molecule type" value="Genomic_DNA"/>
</dbReference>
<reference evidence="10" key="1">
    <citation type="submission" date="2021-01" db="EMBL/GenBank/DDBJ databases">
        <title>Genome public.</title>
        <authorList>
            <person name="Liu C."/>
            <person name="Sun Q."/>
        </authorList>
    </citation>
    <scope>NUCLEOTIDE SEQUENCE [LARGE SCALE GENOMIC DNA]</scope>
    <source>
        <strain evidence="10">YIM B02505</strain>
    </source>
</reference>
<name>A0ABS1EX44_9CLOT</name>
<dbReference type="PANTHER" id="PTHR33908:SF11">
    <property type="entry name" value="MEMBRANE PROTEIN"/>
    <property type="match status" value="1"/>
</dbReference>
<proteinExistence type="predicted"/>
<feature type="transmembrane region" description="Helical" evidence="8">
    <location>
        <begin position="21"/>
        <end position="40"/>
    </location>
</feature>
<organism evidence="9 10">
    <name type="scientific">Clostridium yunnanense</name>
    <dbReference type="NCBI Taxonomy" id="2800325"/>
    <lineage>
        <taxon>Bacteria</taxon>
        <taxon>Bacillati</taxon>
        <taxon>Bacillota</taxon>
        <taxon>Clostridia</taxon>
        <taxon>Eubacteriales</taxon>
        <taxon>Clostridiaceae</taxon>
        <taxon>Clostridium</taxon>
    </lineage>
</organism>